<evidence type="ECO:0000313" key="2">
    <source>
        <dbReference type="EMBL" id="CAB3238327.1"/>
    </source>
</evidence>
<evidence type="ECO:0000313" key="3">
    <source>
        <dbReference type="Proteomes" id="UP000494256"/>
    </source>
</evidence>
<dbReference type="OrthoDB" id="7217381at2759"/>
<feature type="region of interest" description="Disordered" evidence="1">
    <location>
        <begin position="1"/>
        <end position="30"/>
    </location>
</feature>
<organism evidence="2 3">
    <name type="scientific">Arctia plantaginis</name>
    <name type="common">Wood tiger moth</name>
    <name type="synonym">Phalaena plantaginis</name>
    <dbReference type="NCBI Taxonomy" id="874455"/>
    <lineage>
        <taxon>Eukaryota</taxon>
        <taxon>Metazoa</taxon>
        <taxon>Ecdysozoa</taxon>
        <taxon>Arthropoda</taxon>
        <taxon>Hexapoda</taxon>
        <taxon>Insecta</taxon>
        <taxon>Pterygota</taxon>
        <taxon>Neoptera</taxon>
        <taxon>Endopterygota</taxon>
        <taxon>Lepidoptera</taxon>
        <taxon>Glossata</taxon>
        <taxon>Ditrysia</taxon>
        <taxon>Noctuoidea</taxon>
        <taxon>Erebidae</taxon>
        <taxon>Arctiinae</taxon>
        <taxon>Arctia</taxon>
    </lineage>
</organism>
<comment type="caution">
    <text evidence="2">The sequence shown here is derived from an EMBL/GenBank/DDBJ whole genome shotgun (WGS) entry which is preliminary data.</text>
</comment>
<dbReference type="EMBL" id="CADEBD010000306">
    <property type="protein sequence ID" value="CAB3238327.1"/>
    <property type="molecule type" value="Genomic_DNA"/>
</dbReference>
<dbReference type="AlphaFoldDB" id="A0A8S1A1S5"/>
<evidence type="ECO:0000256" key="1">
    <source>
        <dbReference type="SAM" id="MobiDB-lite"/>
    </source>
</evidence>
<feature type="compositionally biased region" description="Low complexity" evidence="1">
    <location>
        <begin position="1"/>
        <end position="23"/>
    </location>
</feature>
<gene>
    <name evidence="2" type="ORF">APLA_LOCUS8133</name>
</gene>
<name>A0A8S1A1S5_ARCPL</name>
<reference evidence="2 3" key="1">
    <citation type="submission" date="2020-04" db="EMBL/GenBank/DDBJ databases">
        <authorList>
            <person name="Wallbank WR R."/>
            <person name="Pardo Diaz C."/>
            <person name="Kozak K."/>
            <person name="Martin S."/>
            <person name="Jiggins C."/>
            <person name="Moest M."/>
            <person name="Warren A I."/>
            <person name="Byers J.R.P. K."/>
            <person name="Montejo-Kovacevich G."/>
            <person name="Yen C E."/>
        </authorList>
    </citation>
    <scope>NUCLEOTIDE SEQUENCE [LARGE SCALE GENOMIC DNA]</scope>
</reference>
<proteinExistence type="predicted"/>
<protein>
    <submittedName>
        <fullName evidence="2">Uncharacterized protein</fullName>
    </submittedName>
</protein>
<dbReference type="Proteomes" id="UP000494256">
    <property type="component" value="Unassembled WGS sequence"/>
</dbReference>
<sequence>MAARACGRSAGRRAAAARAMTRGARPRAHHDTQAALLLPDHTLRSTPQHAANACAPCTILVTYAQFL</sequence>
<accession>A0A8S1A1S5</accession>